<reference evidence="1" key="1">
    <citation type="submission" date="2011-11" db="EMBL/GenBank/DDBJ databases">
        <title>The Genome Sequence of Fusarium oxysporum II5.</title>
        <authorList>
            <consortium name="The Broad Institute Genome Sequencing Platform"/>
            <person name="Ma L.-J."/>
            <person name="Gale L.R."/>
            <person name="Schwartz D.C."/>
            <person name="Zhou S."/>
            <person name="Corby-Kistler H."/>
            <person name="Young S.K."/>
            <person name="Zeng Q."/>
            <person name="Gargeya S."/>
            <person name="Fitzgerald M."/>
            <person name="Haas B."/>
            <person name="Abouelleil A."/>
            <person name="Alvarado L."/>
            <person name="Arachchi H.M."/>
            <person name="Berlin A."/>
            <person name="Brown A."/>
            <person name="Chapman S.B."/>
            <person name="Chen Z."/>
            <person name="Dunbar C."/>
            <person name="Freedman E."/>
            <person name="Gearin G."/>
            <person name="Goldberg J."/>
            <person name="Griggs A."/>
            <person name="Gujja S."/>
            <person name="Heiman D."/>
            <person name="Howarth C."/>
            <person name="Larson L."/>
            <person name="Lui A."/>
            <person name="MacDonald P.J.P."/>
            <person name="Montmayeur A."/>
            <person name="Murphy C."/>
            <person name="Neiman D."/>
            <person name="Pearson M."/>
            <person name="Priest M."/>
            <person name="Roberts A."/>
            <person name="Saif S."/>
            <person name="Shea T."/>
            <person name="Shenoy N."/>
            <person name="Sisk P."/>
            <person name="Stolte C."/>
            <person name="Sykes S."/>
            <person name="Wortman J."/>
            <person name="Nusbaum C."/>
            <person name="Birren B."/>
        </authorList>
    </citation>
    <scope>NUCLEOTIDE SEQUENCE [LARGE SCALE GENOMIC DNA]</scope>
    <source>
        <strain evidence="1">54006</strain>
    </source>
</reference>
<dbReference type="HOGENOM" id="CLU_3320093_0_0_1"/>
<proteinExistence type="predicted"/>
<dbReference type="Proteomes" id="UP000030685">
    <property type="component" value="Unassembled WGS sequence"/>
</dbReference>
<dbReference type="RefSeq" id="XP_031052585.1">
    <property type="nucleotide sequence ID" value="XM_031217699.1"/>
</dbReference>
<dbReference type="GeneID" id="42041440"/>
<dbReference type="EMBL" id="JH658328">
    <property type="protein sequence ID" value="EXL90495.1"/>
    <property type="molecule type" value="Genomic_DNA"/>
</dbReference>
<protein>
    <submittedName>
        <fullName evidence="1">Uncharacterized protein</fullName>
    </submittedName>
</protein>
<organism evidence="1">
    <name type="scientific">Fusarium odoratissimum (strain NRRL 54006)</name>
    <dbReference type="NCBI Taxonomy" id="1089451"/>
    <lineage>
        <taxon>Eukaryota</taxon>
        <taxon>Fungi</taxon>
        <taxon>Dikarya</taxon>
        <taxon>Ascomycota</taxon>
        <taxon>Pezizomycotina</taxon>
        <taxon>Sordariomycetes</taxon>
        <taxon>Hypocreomycetidae</taxon>
        <taxon>Hypocreales</taxon>
        <taxon>Nectriaceae</taxon>
        <taxon>Fusarium</taxon>
        <taxon>Fusarium oxysporum species complex</taxon>
        <taxon>Fusarium oxysporum f. sp. cubense (strain race 4)</taxon>
    </lineage>
</organism>
<sequence>MTTRTYVPPHDGWSYFVFYHLFHRDKTPSWNHLHFLRLY</sequence>
<dbReference type="AlphaFoldDB" id="X0J2J5"/>
<evidence type="ECO:0000313" key="1">
    <source>
        <dbReference type="EMBL" id="EXL90495.1"/>
    </source>
</evidence>
<accession>X0J2J5</accession>
<name>X0J2J5_FUSO5</name>
<gene>
    <name evidence="1" type="ORF">FOIG_16265</name>
</gene>
<reference evidence="1" key="2">
    <citation type="submission" date="2012-05" db="EMBL/GenBank/DDBJ databases">
        <title>The Genome Annotation of Fusarium oxysporum II5.</title>
        <authorList>
            <consortium name="The Broad Institute Genomics Platform"/>
            <person name="Ma L.-J."/>
            <person name="Corby-Kistler H."/>
            <person name="Broz K."/>
            <person name="Gale L.R."/>
            <person name="Jonkers W."/>
            <person name="O'Donnell K."/>
            <person name="Ploetz R."/>
            <person name="Steinberg C."/>
            <person name="Schwartz D.C."/>
            <person name="VanEtten H."/>
            <person name="Zhou S."/>
            <person name="Young S.K."/>
            <person name="Zeng Q."/>
            <person name="Gargeya S."/>
            <person name="Fitzgerald M."/>
            <person name="Abouelleil A."/>
            <person name="Alvarado L."/>
            <person name="Chapman S.B."/>
            <person name="Gainer-Dewar J."/>
            <person name="Goldberg J."/>
            <person name="Griggs A."/>
            <person name="Gujja S."/>
            <person name="Hansen M."/>
            <person name="Howarth C."/>
            <person name="Imamovic A."/>
            <person name="Ireland A."/>
            <person name="Larimer J."/>
            <person name="McCowan C."/>
            <person name="Murphy C."/>
            <person name="Pearson M."/>
            <person name="Poon T.W."/>
            <person name="Priest M."/>
            <person name="Roberts A."/>
            <person name="Saif S."/>
            <person name="Shea T."/>
            <person name="Sykes S."/>
            <person name="Wortman J."/>
            <person name="Nusbaum C."/>
            <person name="Birren B."/>
        </authorList>
    </citation>
    <scope>NUCLEOTIDE SEQUENCE</scope>
    <source>
        <strain evidence="1">54006</strain>
    </source>
</reference>
<dbReference type="VEuPathDB" id="FungiDB:FOIG_16265"/>